<evidence type="ECO:0000313" key="13">
    <source>
        <dbReference type="Proteomes" id="UP000663829"/>
    </source>
</evidence>
<keyword evidence="3 9" id="KW-1133">Transmembrane helix</keyword>
<feature type="domain" description="G-protein coupled receptors family 3 profile" evidence="10">
    <location>
        <begin position="43"/>
        <end position="254"/>
    </location>
</feature>
<evidence type="ECO:0000256" key="1">
    <source>
        <dbReference type="ARBA" id="ARBA00004141"/>
    </source>
</evidence>
<feature type="transmembrane region" description="Helical" evidence="9">
    <location>
        <begin position="185"/>
        <end position="204"/>
    </location>
</feature>
<evidence type="ECO:0000256" key="7">
    <source>
        <dbReference type="ARBA" id="ARBA00023180"/>
    </source>
</evidence>
<dbReference type="EMBL" id="CAJNOQ010001258">
    <property type="protein sequence ID" value="CAF0881289.1"/>
    <property type="molecule type" value="Genomic_DNA"/>
</dbReference>
<evidence type="ECO:0000256" key="5">
    <source>
        <dbReference type="ARBA" id="ARBA00023136"/>
    </source>
</evidence>
<dbReference type="OrthoDB" id="2150267at2759"/>
<name>A0A813YA50_9BILA</name>
<dbReference type="Pfam" id="PF00003">
    <property type="entry name" value="7tm_3"/>
    <property type="match status" value="1"/>
</dbReference>
<dbReference type="PROSITE" id="PS50259">
    <property type="entry name" value="G_PROTEIN_RECEP_F3_4"/>
    <property type="match status" value="1"/>
</dbReference>
<feature type="transmembrane region" description="Helical" evidence="9">
    <location>
        <begin position="46"/>
        <end position="67"/>
    </location>
</feature>
<keyword evidence="5 9" id="KW-0472">Membrane</keyword>
<dbReference type="GO" id="GO:0007214">
    <property type="term" value="P:gamma-aminobutyric acid signaling pathway"/>
    <property type="evidence" value="ECO:0007669"/>
    <property type="project" value="TreeGrafter"/>
</dbReference>
<dbReference type="InterPro" id="IPR017978">
    <property type="entry name" value="GPCR_3_C"/>
</dbReference>
<accession>A0A813YA50</accession>
<comment type="caution">
    <text evidence="11">The sequence shown here is derived from an EMBL/GenBank/DDBJ whole genome shotgun (WGS) entry which is preliminary data.</text>
</comment>
<dbReference type="GO" id="GO:0004965">
    <property type="term" value="F:G protein-coupled GABA receptor activity"/>
    <property type="evidence" value="ECO:0007669"/>
    <property type="project" value="InterPro"/>
</dbReference>
<protein>
    <recommendedName>
        <fullName evidence="10">G-protein coupled receptors family 3 profile domain-containing protein</fullName>
    </recommendedName>
</protein>
<feature type="transmembrane region" description="Helical" evidence="9">
    <location>
        <begin position="210"/>
        <end position="232"/>
    </location>
</feature>
<evidence type="ECO:0000313" key="12">
    <source>
        <dbReference type="EMBL" id="CAF3667417.1"/>
    </source>
</evidence>
<evidence type="ECO:0000256" key="2">
    <source>
        <dbReference type="ARBA" id="ARBA00022692"/>
    </source>
</evidence>
<reference evidence="11" key="1">
    <citation type="submission" date="2021-02" db="EMBL/GenBank/DDBJ databases">
        <authorList>
            <person name="Nowell W R."/>
        </authorList>
    </citation>
    <scope>NUCLEOTIDE SEQUENCE</scope>
</reference>
<comment type="subcellular location">
    <subcellularLocation>
        <location evidence="1">Membrane</location>
        <topology evidence="1">Multi-pass membrane protein</topology>
    </subcellularLocation>
</comment>
<evidence type="ECO:0000256" key="3">
    <source>
        <dbReference type="ARBA" id="ARBA00022989"/>
    </source>
</evidence>
<dbReference type="AlphaFoldDB" id="A0A813YA50"/>
<dbReference type="PRINTS" id="PR01176">
    <property type="entry name" value="GABABRECEPTR"/>
</dbReference>
<dbReference type="EMBL" id="CAJOBC010001258">
    <property type="protein sequence ID" value="CAF3667417.1"/>
    <property type="molecule type" value="Genomic_DNA"/>
</dbReference>
<dbReference type="InterPro" id="IPR002455">
    <property type="entry name" value="GPCR3_GABA-B"/>
</dbReference>
<dbReference type="PANTHER" id="PTHR10519">
    <property type="entry name" value="GABA-B RECEPTOR"/>
    <property type="match status" value="1"/>
</dbReference>
<keyword evidence="7" id="KW-0325">Glycoprotein</keyword>
<feature type="transmembrane region" description="Helical" evidence="9">
    <location>
        <begin position="144"/>
        <end position="164"/>
    </location>
</feature>
<evidence type="ECO:0000256" key="4">
    <source>
        <dbReference type="ARBA" id="ARBA00023040"/>
    </source>
</evidence>
<gene>
    <name evidence="11" type="ORF">GPM918_LOCUS7625</name>
    <name evidence="12" type="ORF">SRO942_LOCUS7625</name>
</gene>
<feature type="transmembrane region" description="Helical" evidence="9">
    <location>
        <begin position="88"/>
        <end position="109"/>
    </location>
</feature>
<evidence type="ECO:0000313" key="11">
    <source>
        <dbReference type="EMBL" id="CAF0881289.1"/>
    </source>
</evidence>
<evidence type="ECO:0000256" key="9">
    <source>
        <dbReference type="SAM" id="Phobius"/>
    </source>
</evidence>
<evidence type="ECO:0000256" key="8">
    <source>
        <dbReference type="ARBA" id="ARBA00023224"/>
    </source>
</evidence>
<keyword evidence="8" id="KW-0807">Transducer</keyword>
<dbReference type="PANTHER" id="PTHR10519:SF20">
    <property type="entry name" value="G-PROTEIN COUPLED RECEPTOR 156-RELATED"/>
    <property type="match status" value="1"/>
</dbReference>
<feature type="transmembrane region" description="Helical" evidence="9">
    <location>
        <begin position="9"/>
        <end position="26"/>
    </location>
</feature>
<dbReference type="GO" id="GO:0038039">
    <property type="term" value="C:G protein-coupled receptor heterodimeric complex"/>
    <property type="evidence" value="ECO:0007669"/>
    <property type="project" value="TreeGrafter"/>
</dbReference>
<sequence length="482" mass="54890">MSSPSLNNLILFGCMLAYISIIFNGLNSSLLPKQIQQRLMNIICPARAWLLCISFTIGFGSMFSKTWRVHSIFTNISITKRGIHDFRLLSMVALLLTVDILLLTAWQILDPLHRELIYETSSRVQFKQDIEIVPYREECKSNNLPLWFVLVVLHKGLLMIYGSFLAWKTRHVSIPALNDSKYIGISVYIFLISCILGALVGFVPPEQVELSYSLTSLFIIVCTTSTQCLVFVPKIIEVYRDPNSHAKQPRATIRSQLSRKSQCQNDTRITPQYLNSLANENKQYKIILSMQNKTFEQLLTKFNDTGEHLNYKRNLGTSKYSGTTEIEPYELDALLTMNTENENDDDRFHLSEDEQNILSSTANIRRKVSLALSLCVLSKIDIEQINDHHIGTGHGVQSQQQLAKNYESCVNPTQSNNNNFVREISDVSDVITYQPINNSIIIETNNEDESTSLLYYSPEHQLDESLNTDIMSTRPSLSSDTH</sequence>
<proteinExistence type="predicted"/>
<keyword evidence="2 9" id="KW-0812">Transmembrane</keyword>
<keyword evidence="4" id="KW-0297">G-protein coupled receptor</keyword>
<dbReference type="Proteomes" id="UP000663829">
    <property type="component" value="Unassembled WGS sequence"/>
</dbReference>
<dbReference type="Proteomes" id="UP000681722">
    <property type="component" value="Unassembled WGS sequence"/>
</dbReference>
<organism evidence="11 13">
    <name type="scientific">Didymodactylos carnosus</name>
    <dbReference type="NCBI Taxonomy" id="1234261"/>
    <lineage>
        <taxon>Eukaryota</taxon>
        <taxon>Metazoa</taxon>
        <taxon>Spiralia</taxon>
        <taxon>Gnathifera</taxon>
        <taxon>Rotifera</taxon>
        <taxon>Eurotatoria</taxon>
        <taxon>Bdelloidea</taxon>
        <taxon>Philodinida</taxon>
        <taxon>Philodinidae</taxon>
        <taxon>Didymodactylos</taxon>
    </lineage>
</organism>
<evidence type="ECO:0000256" key="6">
    <source>
        <dbReference type="ARBA" id="ARBA00023170"/>
    </source>
</evidence>
<keyword evidence="6" id="KW-0675">Receptor</keyword>
<keyword evidence="13" id="KW-1185">Reference proteome</keyword>
<evidence type="ECO:0000259" key="10">
    <source>
        <dbReference type="PROSITE" id="PS50259"/>
    </source>
</evidence>